<feature type="transmembrane region" description="Helical" evidence="5">
    <location>
        <begin position="37"/>
        <end position="56"/>
    </location>
</feature>
<dbReference type="InterPro" id="IPR019109">
    <property type="entry name" value="MamF_MmsF"/>
</dbReference>
<name>A0A1G1Y076_9BACT</name>
<gene>
    <name evidence="6" type="ORF">A2731_01870</name>
</gene>
<dbReference type="STRING" id="1797533.A2731_01870"/>
<keyword evidence="2 5" id="KW-0812">Transmembrane</keyword>
<feature type="transmembrane region" description="Helical" evidence="5">
    <location>
        <begin position="12"/>
        <end position="30"/>
    </location>
</feature>
<evidence type="ECO:0008006" key="8">
    <source>
        <dbReference type="Google" id="ProtNLM"/>
    </source>
</evidence>
<proteinExistence type="predicted"/>
<comment type="caution">
    <text evidence="6">The sequence shown here is derived from an EMBL/GenBank/DDBJ whole genome shotgun (WGS) entry which is preliminary data.</text>
</comment>
<keyword evidence="4 5" id="KW-0472">Membrane</keyword>
<keyword evidence="3 5" id="KW-1133">Transmembrane helix</keyword>
<protein>
    <recommendedName>
        <fullName evidence="8">Chloroplast import component protein (Tic20)</fullName>
    </recommendedName>
</protein>
<reference evidence="6 7" key="1">
    <citation type="journal article" date="2016" name="Nat. Commun.">
        <title>Thousands of microbial genomes shed light on interconnected biogeochemical processes in an aquifer system.</title>
        <authorList>
            <person name="Anantharaman K."/>
            <person name="Brown C.T."/>
            <person name="Hug L.A."/>
            <person name="Sharon I."/>
            <person name="Castelle C.J."/>
            <person name="Probst A.J."/>
            <person name="Thomas B.C."/>
            <person name="Singh A."/>
            <person name="Wilkins M.J."/>
            <person name="Karaoz U."/>
            <person name="Brodie E.L."/>
            <person name="Williams K.H."/>
            <person name="Hubbard S.S."/>
            <person name="Banfield J.F."/>
        </authorList>
    </citation>
    <scope>NUCLEOTIDE SEQUENCE [LARGE SCALE GENOMIC DNA]</scope>
</reference>
<accession>A0A1G1Y076</accession>
<dbReference type="Pfam" id="PF09685">
    <property type="entry name" value="MamF_MmsF"/>
    <property type="match status" value="1"/>
</dbReference>
<sequence length="107" mass="11999">MVESKKPSSEEKVWAAVGYLWILSLVALAARKNNEYVRFHASQGALLFVFSVLFLLTGPFVVFLNFIVGVVAIVGIYKAWMGEKWELPVIGAWAKKLGDWVVKTLKL</sequence>
<comment type="subcellular location">
    <subcellularLocation>
        <location evidence="1">Membrane</location>
        <topology evidence="1">Multi-pass membrane protein</topology>
    </subcellularLocation>
</comment>
<dbReference type="Proteomes" id="UP000176241">
    <property type="component" value="Unassembled WGS sequence"/>
</dbReference>
<evidence type="ECO:0000256" key="3">
    <source>
        <dbReference type="ARBA" id="ARBA00022989"/>
    </source>
</evidence>
<evidence type="ECO:0000313" key="7">
    <source>
        <dbReference type="Proteomes" id="UP000176241"/>
    </source>
</evidence>
<evidence type="ECO:0000256" key="4">
    <source>
        <dbReference type="ARBA" id="ARBA00023136"/>
    </source>
</evidence>
<evidence type="ECO:0000256" key="1">
    <source>
        <dbReference type="ARBA" id="ARBA00004141"/>
    </source>
</evidence>
<evidence type="ECO:0000256" key="2">
    <source>
        <dbReference type="ARBA" id="ARBA00022692"/>
    </source>
</evidence>
<dbReference type="AlphaFoldDB" id="A0A1G1Y076"/>
<organism evidence="6 7">
    <name type="scientific">Candidatus Buchananbacteria bacterium RIFCSPHIGHO2_01_FULL_39_8</name>
    <dbReference type="NCBI Taxonomy" id="1797533"/>
    <lineage>
        <taxon>Bacteria</taxon>
        <taxon>Candidatus Buchananiibacteriota</taxon>
    </lineage>
</organism>
<evidence type="ECO:0000256" key="5">
    <source>
        <dbReference type="SAM" id="Phobius"/>
    </source>
</evidence>
<dbReference type="EMBL" id="MHIC01000017">
    <property type="protein sequence ID" value="OGY45246.1"/>
    <property type="molecule type" value="Genomic_DNA"/>
</dbReference>
<evidence type="ECO:0000313" key="6">
    <source>
        <dbReference type="EMBL" id="OGY45246.1"/>
    </source>
</evidence>